<keyword evidence="4" id="KW-1185">Reference proteome</keyword>
<evidence type="ECO:0000256" key="1">
    <source>
        <dbReference type="SAM" id="Coils"/>
    </source>
</evidence>
<evidence type="ECO:0000256" key="2">
    <source>
        <dbReference type="SAM" id="SignalP"/>
    </source>
</evidence>
<dbReference type="EMBL" id="JAJUBB010000001">
    <property type="protein sequence ID" value="MDD1779981.1"/>
    <property type="molecule type" value="Genomic_DNA"/>
</dbReference>
<evidence type="ECO:0000313" key="3">
    <source>
        <dbReference type="EMBL" id="MDD1779981.1"/>
    </source>
</evidence>
<comment type="caution">
    <text evidence="3">The sequence shown here is derived from an EMBL/GenBank/DDBJ whole genome shotgun (WGS) entry which is preliminary data.</text>
</comment>
<feature type="chain" id="PRO_5047137651" evidence="2">
    <location>
        <begin position="34"/>
        <end position="431"/>
    </location>
</feature>
<sequence>MARNCLKSSNKAVGLGEILLCCFLSFSSLNVSADANIEQVLDATEALNDNTEEILADAEKNVEEFGAILNKMEEVQNRTESALAAIRSVDFGKMASLAHDNARLGNLYIAEYQTYLNQVGEESTCYRPQVIGEFRDTVSKLKDYANRIPQLKAVGTEEDALLSIMELGFKSGSFFAVPSMFAVQTLCVVGDAEPIFEQFNAMEGDVVAGFLAHAMKGEGFEDGDIPPLPEDMMEMYEEDMMEMHEEEDDAWEPVPSRPISEITFSDPNIETCVKQSAEMFEAQMTDELPEVVCELQNGAAIVLDDLAQFQELKQVVLAGATIHSLAPLSGLPYLNYVVIENSVLSSVGDVSRLGGALLLSNTAVTGWSDFADSRLDTLNIEQPKDCRSLSTFLQNDSLIVTFLGTGQFETIGDIDGNGMRVVTECTKDSVF</sequence>
<feature type="signal peptide" evidence="2">
    <location>
        <begin position="1"/>
        <end position="33"/>
    </location>
</feature>
<keyword evidence="2" id="KW-0732">Signal</keyword>
<accession>A0ABT5QG70</accession>
<protein>
    <submittedName>
        <fullName evidence="3">Uncharacterized protein</fullName>
    </submittedName>
</protein>
<reference evidence="3" key="1">
    <citation type="submission" date="2021-12" db="EMBL/GenBank/DDBJ databases">
        <title>Enterovibrio ZSDZ35 sp. nov. and Enterovibrio ZSDZ42 sp. nov., isolated from coastal seawater in Qingdao.</title>
        <authorList>
            <person name="Zhang P."/>
        </authorList>
    </citation>
    <scope>NUCLEOTIDE SEQUENCE</scope>
    <source>
        <strain evidence="3">ZSDZ35</strain>
    </source>
</reference>
<name>A0ABT5QG70_9GAMM</name>
<dbReference type="RefSeq" id="WP_274139850.1">
    <property type="nucleotide sequence ID" value="NZ_JAJUBB010000001.1"/>
</dbReference>
<dbReference type="Gene3D" id="3.80.10.10">
    <property type="entry name" value="Ribonuclease Inhibitor"/>
    <property type="match status" value="1"/>
</dbReference>
<proteinExistence type="predicted"/>
<feature type="coiled-coil region" evidence="1">
    <location>
        <begin position="41"/>
        <end position="75"/>
    </location>
</feature>
<keyword evidence="1" id="KW-0175">Coiled coil</keyword>
<organism evidence="3 4">
    <name type="scientific">Enterovibrio qingdaonensis</name>
    <dbReference type="NCBI Taxonomy" id="2899818"/>
    <lineage>
        <taxon>Bacteria</taxon>
        <taxon>Pseudomonadati</taxon>
        <taxon>Pseudomonadota</taxon>
        <taxon>Gammaproteobacteria</taxon>
        <taxon>Vibrionales</taxon>
        <taxon>Vibrionaceae</taxon>
        <taxon>Enterovibrio</taxon>
    </lineage>
</organism>
<gene>
    <name evidence="3" type="ORF">LRP49_02110</name>
</gene>
<evidence type="ECO:0000313" key="4">
    <source>
        <dbReference type="Proteomes" id="UP001149821"/>
    </source>
</evidence>
<dbReference type="InterPro" id="IPR032675">
    <property type="entry name" value="LRR_dom_sf"/>
</dbReference>
<dbReference type="Proteomes" id="UP001149821">
    <property type="component" value="Unassembled WGS sequence"/>
</dbReference>